<evidence type="ECO:0000313" key="3">
    <source>
        <dbReference type="EMBL" id="RAV21529.1"/>
    </source>
</evidence>
<dbReference type="OrthoDB" id="843723at2"/>
<evidence type="ECO:0000256" key="1">
    <source>
        <dbReference type="SAM" id="SignalP"/>
    </source>
</evidence>
<dbReference type="GO" id="GO:0000272">
    <property type="term" value="P:polysaccharide catabolic process"/>
    <property type="evidence" value="ECO:0007669"/>
    <property type="project" value="InterPro"/>
</dbReference>
<dbReference type="SUPFAM" id="SSF49384">
    <property type="entry name" value="Carbohydrate-binding domain"/>
    <property type="match status" value="1"/>
</dbReference>
<dbReference type="SUPFAM" id="SSF75011">
    <property type="entry name" value="3-carboxy-cis,cis-mucoante lactonizing enzyme"/>
    <property type="match status" value="1"/>
</dbReference>
<evidence type="ECO:0000259" key="2">
    <source>
        <dbReference type="PROSITE" id="PS51766"/>
    </source>
</evidence>
<dbReference type="Gene3D" id="1.10.1330.10">
    <property type="entry name" value="Dockerin domain"/>
    <property type="match status" value="1"/>
</dbReference>
<accession>A0A329MNQ7</accession>
<dbReference type="Gene3D" id="2.60.40.680">
    <property type="match status" value="1"/>
</dbReference>
<name>A0A329MNQ7_9BACL</name>
<dbReference type="EMBL" id="QMFB01000004">
    <property type="protein sequence ID" value="RAV21529.1"/>
    <property type="molecule type" value="Genomic_DNA"/>
</dbReference>
<feature type="domain" description="Dockerin" evidence="2">
    <location>
        <begin position="984"/>
        <end position="1045"/>
    </location>
</feature>
<reference evidence="3 4" key="1">
    <citation type="journal article" date="2009" name="Int. J. Syst. Evol. Microbiol.">
        <title>Paenibacillus contaminans sp. nov., isolated from a contaminated laboratory plate.</title>
        <authorList>
            <person name="Chou J.H."/>
            <person name="Lee J.H."/>
            <person name="Lin M.C."/>
            <person name="Chang P.S."/>
            <person name="Arun A.B."/>
            <person name="Young C.C."/>
            <person name="Chen W.M."/>
        </authorList>
    </citation>
    <scope>NUCLEOTIDE SEQUENCE [LARGE SCALE GENOMIC DNA]</scope>
    <source>
        <strain evidence="3 4">CKOBP-6</strain>
    </source>
</reference>
<dbReference type="AlphaFoldDB" id="A0A329MNQ7"/>
<dbReference type="SUPFAM" id="SSF82171">
    <property type="entry name" value="DPP6 N-terminal domain-like"/>
    <property type="match status" value="1"/>
</dbReference>
<dbReference type="PROSITE" id="PS00018">
    <property type="entry name" value="EF_HAND_1"/>
    <property type="match status" value="1"/>
</dbReference>
<dbReference type="InterPro" id="IPR016134">
    <property type="entry name" value="Dockerin_dom"/>
</dbReference>
<comment type="caution">
    <text evidence="3">The sequence shown here is derived from an EMBL/GenBank/DDBJ whole genome shotgun (WGS) entry which is preliminary data.</text>
</comment>
<dbReference type="InterPro" id="IPR036439">
    <property type="entry name" value="Dockerin_dom_sf"/>
</dbReference>
<dbReference type="InterPro" id="IPR008965">
    <property type="entry name" value="CBM2/CBM3_carb-bd_dom_sf"/>
</dbReference>
<dbReference type="GO" id="GO:0030246">
    <property type="term" value="F:carbohydrate binding"/>
    <property type="evidence" value="ECO:0007669"/>
    <property type="project" value="InterPro"/>
</dbReference>
<sequence length="1045" mass="113602">MNRWKIIFSQVLALFLIVAICASSGQVYAQEQSYISNQLNTFTATEPQGFGYPLATAGSTEFINSAYGVEEEGGQQVNVLYTSASGDNSVGSEAPAKFIVYDLDNRRILRDFPLPGAKVTWTHGTDSQGNVYIATQSNANVFRYSPVTKELESLGAIRASDGTLQTALYHVSFDSEDNAYFGTYPSALLVKYDITQKKFQIMKEKLFGGNYVKAHVIADNGYMYLFGATQTEAKFARLNLESGAVEELPEFSYTGPFQNHDGIKNVTNEKIPFDKVQGLTLRGNYIFAFVEATKPTNLAMLVIYDIANNRWLTEPENVIRNNGTHVPPALNNKVYVWDRGYLKLKAFDLTTGTYSVVAGFDANSVNPGMRGSTFIQFENQVDLPGLTLVTVQKNGTVTYNSFGYPDGSGGFSGRKKFGASQVGYENIPVDAGLQPKVIRALERGPQGTDTIAIGAYMGPVLGILNSKTDEIKYITMEQIEGMGEAHGKYYAGVYPKAEIYTIDFNTMDFSQSTKALVTKLSGSGLDQDRPFQLIEAGDYVAISTVPDYGVLDGALTLLPKADNTQKEVYKGIIPNQSIIGLAYKDGKIYGSTSVWGGLGIDPVDVNAKLFIFDLATKTVTKVVEPDLQNVSTSVMHIGGLSMGPNGDLWAISNGVIFEVNPETLEVIREFKTRDTSWSTNTAWYLPYQMDWLTDTLLVTNAGEVITVIDTQTGEMRKLTNKQANLMAVSEDKKSIYFSSDRQYKLYKMGISFEQGQNNVLPKLELQNQSGPAGAEVLLPLSLVRDTSDTTSIHAIEFDMTFDGADLTLTAPAEGSIISVNYVAAENKYRVLIGYAPNGSSPSAELPDALGSFAFTIAANRPYGATTPISLSNIMVTNENGDLRMLANATATVTVQGDTIAPIIDLTASTTDYAETVTVTVAGDGTGSAIAETKWAEGEQTLEDIRTSGVLLTGSSFTATKKGIYTVYMKDAAGNEAIKTIDIPNIVIKGDANDDGVVNLLDWQKLANYILLKETPNDRQAFASRLNAGNTIDVGDWVLLAKMLVN</sequence>
<dbReference type="InterPro" id="IPR015943">
    <property type="entry name" value="WD40/YVTN_repeat-like_dom_sf"/>
</dbReference>
<dbReference type="Proteomes" id="UP000250369">
    <property type="component" value="Unassembled WGS sequence"/>
</dbReference>
<dbReference type="CDD" id="cd14256">
    <property type="entry name" value="Dockerin_I"/>
    <property type="match status" value="1"/>
</dbReference>
<evidence type="ECO:0000313" key="4">
    <source>
        <dbReference type="Proteomes" id="UP000250369"/>
    </source>
</evidence>
<protein>
    <recommendedName>
        <fullName evidence="2">Dockerin domain-containing protein</fullName>
    </recommendedName>
</protein>
<proteinExistence type="predicted"/>
<keyword evidence="4" id="KW-1185">Reference proteome</keyword>
<feature type="chain" id="PRO_5016350164" description="Dockerin domain-containing protein" evidence="1">
    <location>
        <begin position="30"/>
        <end position="1045"/>
    </location>
</feature>
<dbReference type="PROSITE" id="PS51766">
    <property type="entry name" value="DOCKERIN"/>
    <property type="match status" value="1"/>
</dbReference>
<keyword evidence="1" id="KW-0732">Signal</keyword>
<dbReference type="Pfam" id="PF00963">
    <property type="entry name" value="Cohesin"/>
    <property type="match status" value="1"/>
</dbReference>
<dbReference type="InterPro" id="IPR018247">
    <property type="entry name" value="EF_Hand_1_Ca_BS"/>
</dbReference>
<dbReference type="InterPro" id="IPR002102">
    <property type="entry name" value="Cohesin_dom"/>
</dbReference>
<dbReference type="Gene3D" id="2.130.10.10">
    <property type="entry name" value="YVTN repeat-like/Quinoprotein amine dehydrogenase"/>
    <property type="match status" value="1"/>
</dbReference>
<organism evidence="3 4">
    <name type="scientific">Paenibacillus contaminans</name>
    <dbReference type="NCBI Taxonomy" id="450362"/>
    <lineage>
        <taxon>Bacteria</taxon>
        <taxon>Bacillati</taxon>
        <taxon>Bacillota</taxon>
        <taxon>Bacilli</taxon>
        <taxon>Bacillales</taxon>
        <taxon>Paenibacillaceae</taxon>
        <taxon>Paenibacillus</taxon>
    </lineage>
</organism>
<feature type="signal peptide" evidence="1">
    <location>
        <begin position="1"/>
        <end position="29"/>
    </location>
</feature>
<dbReference type="SUPFAM" id="SSF63446">
    <property type="entry name" value="Type I dockerin domain"/>
    <property type="match status" value="1"/>
</dbReference>
<dbReference type="RefSeq" id="WP_113030620.1">
    <property type="nucleotide sequence ID" value="NZ_QMFB01000004.1"/>
</dbReference>
<gene>
    <name evidence="3" type="ORF">DQG23_09690</name>
</gene>